<dbReference type="Proteomes" id="UP000676325">
    <property type="component" value="Unassembled WGS sequence"/>
</dbReference>
<evidence type="ECO:0000259" key="4">
    <source>
        <dbReference type="PROSITE" id="PS51084"/>
    </source>
</evidence>
<dbReference type="SUPFAM" id="SSF54197">
    <property type="entry name" value="HIT-like"/>
    <property type="match status" value="1"/>
</dbReference>
<organism evidence="5 6">
    <name type="scientific">Actinospica acidithermotolerans</name>
    <dbReference type="NCBI Taxonomy" id="2828514"/>
    <lineage>
        <taxon>Bacteria</taxon>
        <taxon>Bacillati</taxon>
        <taxon>Actinomycetota</taxon>
        <taxon>Actinomycetes</taxon>
        <taxon>Catenulisporales</taxon>
        <taxon>Actinospicaceae</taxon>
        <taxon>Actinospica</taxon>
    </lineage>
</organism>
<feature type="short sequence motif" description="Histidine triad motif" evidence="2 3">
    <location>
        <begin position="113"/>
        <end position="117"/>
    </location>
</feature>
<dbReference type="GO" id="GO:0003824">
    <property type="term" value="F:catalytic activity"/>
    <property type="evidence" value="ECO:0007669"/>
    <property type="project" value="InterPro"/>
</dbReference>
<protein>
    <submittedName>
        <fullName evidence="5">HIT domain-containing protein</fullName>
    </submittedName>
</protein>
<dbReference type="EMBL" id="JAGSOH010000112">
    <property type="protein sequence ID" value="MBR7830060.1"/>
    <property type="molecule type" value="Genomic_DNA"/>
</dbReference>
<accession>A0A941EC64</accession>
<dbReference type="InterPro" id="IPR036265">
    <property type="entry name" value="HIT-like_sf"/>
</dbReference>
<feature type="active site" description="Tele-AMP-histidine intermediate" evidence="1">
    <location>
        <position position="115"/>
    </location>
</feature>
<dbReference type="Gene3D" id="3.30.428.10">
    <property type="entry name" value="HIT-like"/>
    <property type="match status" value="1"/>
</dbReference>
<dbReference type="PANTHER" id="PTHR23089">
    <property type="entry name" value="HISTIDINE TRIAD HIT PROTEIN"/>
    <property type="match status" value="1"/>
</dbReference>
<name>A0A941EC64_9ACTN</name>
<keyword evidence="6" id="KW-1185">Reference proteome</keyword>
<evidence type="ECO:0000256" key="3">
    <source>
        <dbReference type="PROSITE-ProRule" id="PRU00464"/>
    </source>
</evidence>
<sequence length="131" mass="13539">MTASGESGAPATTSDPDCVFCSILAGKIPSAAVRESERIYAFRDIAPQAAVHVLVIPRTHEYANAGEIASGDPELAAELLREAAAVAKGEGLAEGGYRIVLNTGHHAGQTVYHVHAHVLGGEPLGRFGAPE</sequence>
<evidence type="ECO:0000256" key="2">
    <source>
        <dbReference type="PIRSR" id="PIRSR601310-3"/>
    </source>
</evidence>
<evidence type="ECO:0000313" key="5">
    <source>
        <dbReference type="EMBL" id="MBR7830060.1"/>
    </source>
</evidence>
<comment type="caution">
    <text evidence="5">The sequence shown here is derived from an EMBL/GenBank/DDBJ whole genome shotgun (WGS) entry which is preliminary data.</text>
</comment>
<dbReference type="AlphaFoldDB" id="A0A941EC64"/>
<dbReference type="PRINTS" id="PR00332">
    <property type="entry name" value="HISTRIAD"/>
</dbReference>
<dbReference type="InterPro" id="IPR001310">
    <property type="entry name" value="Histidine_triad_HIT"/>
</dbReference>
<dbReference type="InterPro" id="IPR011146">
    <property type="entry name" value="HIT-like"/>
</dbReference>
<proteinExistence type="predicted"/>
<feature type="domain" description="HIT" evidence="4">
    <location>
        <begin position="19"/>
        <end position="129"/>
    </location>
</feature>
<evidence type="ECO:0000256" key="1">
    <source>
        <dbReference type="PIRSR" id="PIRSR601310-1"/>
    </source>
</evidence>
<gene>
    <name evidence="5" type="ORF">KDK95_27405</name>
</gene>
<evidence type="ECO:0000313" key="6">
    <source>
        <dbReference type="Proteomes" id="UP000676325"/>
    </source>
</evidence>
<reference evidence="5" key="1">
    <citation type="submission" date="2021-04" db="EMBL/GenBank/DDBJ databases">
        <title>Genome based classification of Actinospica acidithermotolerans sp. nov., an actinobacterium isolated from an Indonesian hot spring.</title>
        <authorList>
            <person name="Kusuma A.B."/>
            <person name="Putra K.E."/>
            <person name="Nafisah S."/>
            <person name="Loh J."/>
            <person name="Nouioui I."/>
            <person name="Goodfellow M."/>
        </authorList>
    </citation>
    <scope>NUCLEOTIDE SEQUENCE</scope>
    <source>
        <strain evidence="5">MGRD01-02</strain>
    </source>
</reference>
<dbReference type="PROSITE" id="PS51084">
    <property type="entry name" value="HIT_2"/>
    <property type="match status" value="1"/>
</dbReference>
<dbReference type="Pfam" id="PF01230">
    <property type="entry name" value="HIT"/>
    <property type="match status" value="1"/>
</dbReference>